<reference evidence="1 2" key="1">
    <citation type="submission" date="2018-06" db="EMBL/GenBank/DDBJ databases">
        <authorList>
            <consortium name="Pathogen Informatics"/>
            <person name="Doyle S."/>
        </authorList>
    </citation>
    <scope>NUCLEOTIDE SEQUENCE [LARGE SCALE GENOMIC DNA]</scope>
    <source>
        <strain evidence="1 2">NCTC10736</strain>
    </source>
</reference>
<proteinExistence type="predicted"/>
<sequence>MTPNQRHDGLDVGILAKRKALYQTKIKEHPERWSKEERNWQPIGAVALNPEQHKAAA</sequence>
<protein>
    <recommendedName>
        <fullName evidence="3">Transposase</fullName>
    </recommendedName>
</protein>
<evidence type="ECO:0000313" key="1">
    <source>
        <dbReference type="EMBL" id="SUI72176.1"/>
    </source>
</evidence>
<evidence type="ECO:0000313" key="2">
    <source>
        <dbReference type="Proteomes" id="UP000255061"/>
    </source>
</evidence>
<evidence type="ECO:0008006" key="3">
    <source>
        <dbReference type="Google" id="ProtNLM"/>
    </source>
</evidence>
<accession>A0A380A2T4</accession>
<name>A0A380A2T4_9GAMM</name>
<dbReference type="AlphaFoldDB" id="A0A380A2T4"/>
<dbReference type="EMBL" id="UGYV01000001">
    <property type="protein sequence ID" value="SUI72176.1"/>
    <property type="molecule type" value="Genomic_DNA"/>
</dbReference>
<dbReference type="Proteomes" id="UP000255061">
    <property type="component" value="Unassembled WGS sequence"/>
</dbReference>
<organism evidence="1 2">
    <name type="scientific">Shewanella morhuae</name>
    <dbReference type="NCBI Taxonomy" id="365591"/>
    <lineage>
        <taxon>Bacteria</taxon>
        <taxon>Pseudomonadati</taxon>
        <taxon>Pseudomonadota</taxon>
        <taxon>Gammaproteobacteria</taxon>
        <taxon>Alteromonadales</taxon>
        <taxon>Shewanellaceae</taxon>
        <taxon>Shewanella</taxon>
    </lineage>
</organism>
<gene>
    <name evidence="1" type="ORF">NCTC10736_01275</name>
</gene>